<dbReference type="InterPro" id="IPR001926">
    <property type="entry name" value="TrpB-like_PALP"/>
</dbReference>
<dbReference type="RefSeq" id="WP_085581760.1">
    <property type="nucleotide sequence ID" value="NZ_JFKA01000003.1"/>
</dbReference>
<dbReference type="GO" id="GO:0006565">
    <property type="term" value="P:L-serine catabolic process"/>
    <property type="evidence" value="ECO:0007669"/>
    <property type="project" value="TreeGrafter"/>
</dbReference>
<evidence type="ECO:0000313" key="5">
    <source>
        <dbReference type="EMBL" id="OSQ38915.1"/>
    </source>
</evidence>
<dbReference type="STRING" id="1293891.TMES_09305"/>
<name>A0A1Y2L1C9_9PROT</name>
<dbReference type="InterPro" id="IPR036052">
    <property type="entry name" value="TrpB-like_PALP_sf"/>
</dbReference>
<evidence type="ECO:0000256" key="3">
    <source>
        <dbReference type="ARBA" id="ARBA00023239"/>
    </source>
</evidence>
<gene>
    <name evidence="5" type="ORF">TMES_09305</name>
</gene>
<proteinExistence type="predicted"/>
<dbReference type="CDD" id="cd01562">
    <property type="entry name" value="Thr-dehyd"/>
    <property type="match status" value="1"/>
</dbReference>
<dbReference type="PANTHER" id="PTHR48078">
    <property type="entry name" value="THREONINE DEHYDRATASE, MITOCHONDRIAL-RELATED"/>
    <property type="match status" value="1"/>
</dbReference>
<dbReference type="PANTHER" id="PTHR48078:SF7">
    <property type="entry name" value="BLL6502 PROTEIN"/>
    <property type="match status" value="1"/>
</dbReference>
<dbReference type="Proteomes" id="UP000193391">
    <property type="component" value="Unassembled WGS sequence"/>
</dbReference>
<evidence type="ECO:0000259" key="4">
    <source>
        <dbReference type="Pfam" id="PF00291"/>
    </source>
</evidence>
<keyword evidence="6" id="KW-1185">Reference proteome</keyword>
<keyword evidence="2" id="KW-0663">Pyridoxal phosphate</keyword>
<comment type="caution">
    <text evidence="5">The sequence shown here is derived from an EMBL/GenBank/DDBJ whole genome shotgun (WGS) entry which is preliminary data.</text>
</comment>
<comment type="cofactor">
    <cofactor evidence="1">
        <name>pyridoxal 5'-phosphate</name>
        <dbReference type="ChEBI" id="CHEBI:597326"/>
    </cofactor>
</comment>
<protein>
    <recommendedName>
        <fullName evidence="4">Tryptophan synthase beta chain-like PALP domain-containing protein</fullName>
    </recommendedName>
</protein>
<reference evidence="5 6" key="1">
    <citation type="submission" date="2014-03" db="EMBL/GenBank/DDBJ databases">
        <title>The draft genome sequence of Thalassospira mesophila JCM 18969.</title>
        <authorList>
            <person name="Lai Q."/>
            <person name="Shao Z."/>
        </authorList>
    </citation>
    <scope>NUCLEOTIDE SEQUENCE [LARGE SCALE GENOMIC DNA]</scope>
    <source>
        <strain evidence="5 6">JCM 18969</strain>
    </source>
</reference>
<dbReference type="GO" id="GO:0003941">
    <property type="term" value="F:L-serine ammonia-lyase activity"/>
    <property type="evidence" value="ECO:0007669"/>
    <property type="project" value="TreeGrafter"/>
</dbReference>
<accession>A0A1Y2L1C9</accession>
<dbReference type="Gene3D" id="3.40.50.1100">
    <property type="match status" value="2"/>
</dbReference>
<feature type="domain" description="Tryptophan synthase beta chain-like PALP" evidence="4">
    <location>
        <begin position="17"/>
        <end position="300"/>
    </location>
</feature>
<evidence type="ECO:0000256" key="2">
    <source>
        <dbReference type="ARBA" id="ARBA00022898"/>
    </source>
</evidence>
<dbReference type="InterPro" id="IPR050147">
    <property type="entry name" value="Ser/Thr_Dehydratase"/>
</dbReference>
<organism evidence="5 6">
    <name type="scientific">Thalassospira mesophila</name>
    <dbReference type="NCBI Taxonomy" id="1293891"/>
    <lineage>
        <taxon>Bacteria</taxon>
        <taxon>Pseudomonadati</taxon>
        <taxon>Pseudomonadota</taxon>
        <taxon>Alphaproteobacteria</taxon>
        <taxon>Rhodospirillales</taxon>
        <taxon>Thalassospiraceae</taxon>
        <taxon>Thalassospira</taxon>
    </lineage>
</organism>
<evidence type="ECO:0000313" key="6">
    <source>
        <dbReference type="Proteomes" id="UP000193391"/>
    </source>
</evidence>
<dbReference type="AlphaFoldDB" id="A0A1Y2L1C9"/>
<dbReference type="GO" id="GO:0006567">
    <property type="term" value="P:L-threonine catabolic process"/>
    <property type="evidence" value="ECO:0007669"/>
    <property type="project" value="TreeGrafter"/>
</dbReference>
<sequence length="325" mass="35096">MFTARELNDAADFVHGYVAPTPAIRWPLLERATGLSIYVKHENHTRLGAFKVRGGLTFCRYLSRSTQIINGIISATRGNHGQSLAYAASVFGMRATIIVPFGNSCEKNASMRALGADVIEQGDDFQDAADFARQKAVEDDLVMVPPFHPELVRGVASYGVELFEAIEKLDRVYVPIGMGSGICSLITVRDALGLKTDIIGVVAAGADAVRQSFYKGEICETRTAVTFADGVACRKPDPAAFEIIKRGASDIIAVSDNQIKQAMRLYFSATHNLAEGAGACALAAVIADKNRAIGKKNAIILSGANIDRDVYAEILRERNEDEPEI</sequence>
<dbReference type="GO" id="GO:0004794">
    <property type="term" value="F:threonine deaminase activity"/>
    <property type="evidence" value="ECO:0007669"/>
    <property type="project" value="TreeGrafter"/>
</dbReference>
<dbReference type="GO" id="GO:0009097">
    <property type="term" value="P:isoleucine biosynthetic process"/>
    <property type="evidence" value="ECO:0007669"/>
    <property type="project" value="TreeGrafter"/>
</dbReference>
<evidence type="ECO:0000256" key="1">
    <source>
        <dbReference type="ARBA" id="ARBA00001933"/>
    </source>
</evidence>
<dbReference type="NCBIfam" id="NF004771">
    <property type="entry name" value="PRK06110.1"/>
    <property type="match status" value="1"/>
</dbReference>
<dbReference type="SUPFAM" id="SSF53686">
    <property type="entry name" value="Tryptophan synthase beta subunit-like PLP-dependent enzymes"/>
    <property type="match status" value="1"/>
</dbReference>
<dbReference type="EMBL" id="JFKA01000003">
    <property type="protein sequence ID" value="OSQ38915.1"/>
    <property type="molecule type" value="Genomic_DNA"/>
</dbReference>
<dbReference type="Pfam" id="PF00291">
    <property type="entry name" value="PALP"/>
    <property type="match status" value="1"/>
</dbReference>
<dbReference type="OrthoDB" id="9811476at2"/>
<keyword evidence="3" id="KW-0456">Lyase</keyword>